<dbReference type="InterPro" id="IPR036196">
    <property type="entry name" value="Ptyr_pPase_sf"/>
</dbReference>
<protein>
    <submittedName>
        <fullName evidence="3">Protein tyrosine phosphatase</fullName>
    </submittedName>
</protein>
<dbReference type="RefSeq" id="WP_012505948.1">
    <property type="nucleotide sequence ID" value="NC_011059.1"/>
</dbReference>
<evidence type="ECO:0000259" key="2">
    <source>
        <dbReference type="SMART" id="SM00226"/>
    </source>
</evidence>
<dbReference type="PANTHER" id="PTHR43428">
    <property type="entry name" value="ARSENATE REDUCTASE"/>
    <property type="match status" value="1"/>
</dbReference>
<reference evidence="3" key="1">
    <citation type="submission" date="2008-06" db="EMBL/GenBank/DDBJ databases">
        <title>Complete sequence of chromosome of Prosthecochloris aestuarii DSM 271.</title>
        <authorList>
            <consortium name="US DOE Joint Genome Institute"/>
            <person name="Lucas S."/>
            <person name="Copeland A."/>
            <person name="Lapidus A."/>
            <person name="Glavina del Rio T."/>
            <person name="Dalin E."/>
            <person name="Tice H."/>
            <person name="Bruce D."/>
            <person name="Goodwin L."/>
            <person name="Pitluck S."/>
            <person name="Schmutz J."/>
            <person name="Larimer F."/>
            <person name="Land M."/>
            <person name="Hauser L."/>
            <person name="Kyrpides N."/>
            <person name="Anderson I."/>
            <person name="Liu Z."/>
            <person name="Li T."/>
            <person name="Zhao F."/>
            <person name="Overmann J."/>
            <person name="Bryant D.A."/>
            <person name="Richardson P."/>
        </authorList>
    </citation>
    <scope>NUCLEOTIDE SEQUENCE [LARGE SCALE GENOMIC DNA]</scope>
    <source>
        <strain evidence="3">DSM 271</strain>
    </source>
</reference>
<accession>B4S8M7</accession>
<dbReference type="AlphaFoldDB" id="B4S8M7"/>
<dbReference type="CDD" id="cd16345">
    <property type="entry name" value="LMWP_ArsC"/>
    <property type="match status" value="1"/>
</dbReference>
<sequence>MSKKPKVLFLCTGNAARSQMAEGLLRTMAGERFEALSAGNDPASSIHSMAVKVMLEKGIDISTQHPKDLTLFLGKEFINYLVVLCNKTHETCPRIWPGLLVEENRLYWPFDDPAAAEGNEEERAEVFRAIRDEIEQKLAEWIAHIDAG</sequence>
<gene>
    <name evidence="3" type="ordered locus">Paes_1393</name>
</gene>
<dbReference type="GO" id="GO:0046685">
    <property type="term" value="P:response to arsenic-containing substance"/>
    <property type="evidence" value="ECO:0007669"/>
    <property type="project" value="UniProtKB-KW"/>
</dbReference>
<dbReference type="eggNOG" id="COG0394">
    <property type="taxonomic scope" value="Bacteria"/>
</dbReference>
<dbReference type="SMART" id="SM00226">
    <property type="entry name" value="LMWPc"/>
    <property type="match status" value="1"/>
</dbReference>
<keyword evidence="4" id="KW-1185">Reference proteome</keyword>
<feature type="domain" description="Phosphotyrosine protein phosphatase I" evidence="2">
    <location>
        <begin position="5"/>
        <end position="144"/>
    </location>
</feature>
<dbReference type="Proteomes" id="UP000002725">
    <property type="component" value="Chromosome"/>
</dbReference>
<evidence type="ECO:0000313" key="3">
    <source>
        <dbReference type="EMBL" id="ACF46414.1"/>
    </source>
</evidence>
<dbReference type="EMBL" id="CP001108">
    <property type="protein sequence ID" value="ACF46414.1"/>
    <property type="molecule type" value="Genomic_DNA"/>
</dbReference>
<dbReference type="PANTHER" id="PTHR43428:SF1">
    <property type="entry name" value="ARSENATE REDUCTASE"/>
    <property type="match status" value="1"/>
</dbReference>
<name>B4S8M7_PROA2</name>
<proteinExistence type="predicted"/>
<evidence type="ECO:0000256" key="1">
    <source>
        <dbReference type="ARBA" id="ARBA00022849"/>
    </source>
</evidence>
<dbReference type="SUPFAM" id="SSF52788">
    <property type="entry name" value="Phosphotyrosine protein phosphatases I"/>
    <property type="match status" value="1"/>
</dbReference>
<dbReference type="Pfam" id="PF01451">
    <property type="entry name" value="LMWPc"/>
    <property type="match status" value="1"/>
</dbReference>
<organism evidence="3 4">
    <name type="scientific">Prosthecochloris aestuarii (strain DSM 271 / SK 413)</name>
    <dbReference type="NCBI Taxonomy" id="290512"/>
    <lineage>
        <taxon>Bacteria</taxon>
        <taxon>Pseudomonadati</taxon>
        <taxon>Chlorobiota</taxon>
        <taxon>Chlorobiia</taxon>
        <taxon>Chlorobiales</taxon>
        <taxon>Chlorobiaceae</taxon>
        <taxon>Prosthecochloris</taxon>
    </lineage>
</organism>
<dbReference type="InterPro" id="IPR023485">
    <property type="entry name" value="Ptyr_pPase"/>
</dbReference>
<dbReference type="STRING" id="290512.Paes_1393"/>
<evidence type="ECO:0000313" key="4">
    <source>
        <dbReference type="Proteomes" id="UP000002725"/>
    </source>
</evidence>
<dbReference type="Gene3D" id="3.40.50.2300">
    <property type="match status" value="1"/>
</dbReference>
<dbReference type="KEGG" id="paa:Paes_1393"/>
<dbReference type="HOGENOM" id="CLU_071415_3_3_10"/>
<keyword evidence="1" id="KW-0059">Arsenical resistance</keyword>